<keyword evidence="5" id="KW-0249">Electron transport</keyword>
<organism evidence="9 12">
    <name type="scientific">Candidatus Infernicultor aquiphilus</name>
    <dbReference type="NCBI Taxonomy" id="1805029"/>
    <lineage>
        <taxon>Bacteria</taxon>
        <taxon>Pseudomonadati</taxon>
        <taxon>Atribacterota</taxon>
        <taxon>Candidatus Phoenicimicrobiia</taxon>
        <taxon>Candidatus Pheonicimicrobiales</taxon>
        <taxon>Candidatus Phoenicimicrobiaceae</taxon>
        <taxon>Candidatus Infernicultor</taxon>
    </lineage>
</organism>
<keyword evidence="4" id="KW-0677">Repeat</keyword>
<evidence type="ECO:0000313" key="11">
    <source>
        <dbReference type="EMBL" id="PIY32121.1"/>
    </source>
</evidence>
<dbReference type="PROSITE" id="PS00198">
    <property type="entry name" value="4FE4S_FER_1"/>
    <property type="match status" value="2"/>
</dbReference>
<dbReference type="EMBL" id="MNYY01000147">
    <property type="protein sequence ID" value="OIP66903.1"/>
    <property type="molecule type" value="Genomic_DNA"/>
</dbReference>
<dbReference type="Pfam" id="PF13237">
    <property type="entry name" value="Fer4_10"/>
    <property type="match status" value="1"/>
</dbReference>
<evidence type="ECO:0000313" key="9">
    <source>
        <dbReference type="EMBL" id="OIP66903.1"/>
    </source>
</evidence>
<feature type="domain" description="4Fe-4S ferredoxin-type" evidence="8">
    <location>
        <begin position="57"/>
        <end position="86"/>
    </location>
</feature>
<accession>A0A2M7K901</accession>
<dbReference type="Gene3D" id="3.30.70.3270">
    <property type="match status" value="1"/>
</dbReference>
<dbReference type="STRING" id="1805029.AUK42_07475"/>
<dbReference type="NCBIfam" id="NF006221">
    <property type="entry name" value="PRK08348.1"/>
    <property type="match status" value="1"/>
</dbReference>
<evidence type="ECO:0000256" key="5">
    <source>
        <dbReference type="ARBA" id="ARBA00022982"/>
    </source>
</evidence>
<evidence type="ECO:0000256" key="4">
    <source>
        <dbReference type="ARBA" id="ARBA00022737"/>
    </source>
</evidence>
<sequence>MPTPMGFELLKQLFKKPATNVFPITYYPESILKLLEKIEKGEAKIHPPVEIPEKFRGKIVYDRDKCIGCKLCIQVCPAQAIEFIPDKKKIRIHIDHCIFCSQCNDICPVNCLHMSDEFLLADTDKKSSKLIVE</sequence>
<dbReference type="InterPro" id="IPR017900">
    <property type="entry name" value="4Fe4S_Fe_S_CS"/>
</dbReference>
<protein>
    <submittedName>
        <fullName evidence="9">NADH-quinone oxidoreductase</fullName>
    </submittedName>
</protein>
<dbReference type="InterPro" id="IPR050572">
    <property type="entry name" value="Fe-S_Ferredoxin"/>
</dbReference>
<reference evidence="10" key="2">
    <citation type="submission" date="2017-09" db="EMBL/GenBank/DDBJ databases">
        <title>Depth-based differentiation of microbial function through sediment-hosted aquifers and enrichment of novel symbionts in the deep terrestrial subsurface.</title>
        <authorList>
            <person name="Probst A.J."/>
            <person name="Ladd B."/>
            <person name="Jarett J.K."/>
            <person name="Geller-Mcgrath D.E."/>
            <person name="Sieber C.M.K."/>
            <person name="Emerson J.B."/>
            <person name="Anantharaman K."/>
            <person name="Thomas B.C."/>
            <person name="Malmstrom R."/>
            <person name="Stieglmeier M."/>
            <person name="Klingl A."/>
            <person name="Woyke T."/>
            <person name="Ryan C.M."/>
            <person name="Banfield J.F."/>
        </authorList>
    </citation>
    <scope>NUCLEOTIDE SEQUENCE</scope>
    <source>
        <strain evidence="10">CG_4_8_14_3_um_filter_34_18</strain>
    </source>
</reference>
<accession>A0A2M7PNX7</accession>
<evidence type="ECO:0000256" key="3">
    <source>
        <dbReference type="ARBA" id="ARBA00022723"/>
    </source>
</evidence>
<name>A0A1J5GE94_9BACT</name>
<gene>
    <name evidence="9" type="ORF">AUK42_07475</name>
    <name evidence="11" type="ORF">COZ07_06795</name>
    <name evidence="10" type="ORF">COZ58_03350</name>
</gene>
<dbReference type="GO" id="GO:0046872">
    <property type="term" value="F:metal ion binding"/>
    <property type="evidence" value="ECO:0007669"/>
    <property type="project" value="UniProtKB-KW"/>
</dbReference>
<dbReference type="RefSeq" id="WP_406607848.1">
    <property type="nucleotide sequence ID" value="NZ_PFKO01000257.1"/>
</dbReference>
<reference evidence="9 12" key="1">
    <citation type="journal article" date="2016" name="Environ. Microbiol.">
        <title>Genomic resolution of a cold subsurface aquifer community provides metabolic insights for novel microbes adapted to high CO concentrations.</title>
        <authorList>
            <person name="Probst A.J."/>
            <person name="Castelle C.J."/>
            <person name="Singh A."/>
            <person name="Brown C.T."/>
            <person name="Anantharaman K."/>
            <person name="Sharon I."/>
            <person name="Hug L.A."/>
            <person name="Burstein D."/>
            <person name="Emerson J.B."/>
            <person name="Thomas B.C."/>
            <person name="Banfield J.F."/>
        </authorList>
    </citation>
    <scope>NUCLEOTIDE SEQUENCE [LARGE SCALE GENOMIC DNA]</scope>
    <source>
        <strain evidence="9">CG2_30_33_13</strain>
    </source>
</reference>
<evidence type="ECO:0000313" key="12">
    <source>
        <dbReference type="Proteomes" id="UP000182763"/>
    </source>
</evidence>
<evidence type="ECO:0000259" key="8">
    <source>
        <dbReference type="PROSITE" id="PS51379"/>
    </source>
</evidence>
<proteinExistence type="predicted"/>
<dbReference type="Proteomes" id="UP000182763">
    <property type="component" value="Unassembled WGS sequence"/>
</dbReference>
<keyword evidence="2" id="KW-0004">4Fe-4S</keyword>
<evidence type="ECO:0000313" key="14">
    <source>
        <dbReference type="Proteomes" id="UP000231493"/>
    </source>
</evidence>
<dbReference type="SUPFAM" id="SSF54862">
    <property type="entry name" value="4Fe-4S ferredoxins"/>
    <property type="match status" value="1"/>
</dbReference>
<evidence type="ECO:0000256" key="1">
    <source>
        <dbReference type="ARBA" id="ARBA00022448"/>
    </source>
</evidence>
<dbReference type="Proteomes" id="UP000231493">
    <property type="component" value="Unassembled WGS sequence"/>
</dbReference>
<dbReference type="Proteomes" id="UP000230646">
    <property type="component" value="Unassembled WGS sequence"/>
</dbReference>
<keyword evidence="3" id="KW-0479">Metal-binding</keyword>
<dbReference type="AlphaFoldDB" id="A0A1J5GE94"/>
<evidence type="ECO:0000313" key="13">
    <source>
        <dbReference type="Proteomes" id="UP000230646"/>
    </source>
</evidence>
<comment type="caution">
    <text evidence="9">The sequence shown here is derived from an EMBL/GenBank/DDBJ whole genome shotgun (WGS) entry which is preliminary data.</text>
</comment>
<dbReference type="EMBL" id="PFIP01000058">
    <property type="protein sequence ID" value="PIX34621.1"/>
    <property type="molecule type" value="Genomic_DNA"/>
</dbReference>
<evidence type="ECO:0000256" key="2">
    <source>
        <dbReference type="ARBA" id="ARBA00022485"/>
    </source>
</evidence>
<evidence type="ECO:0000256" key="7">
    <source>
        <dbReference type="ARBA" id="ARBA00023014"/>
    </source>
</evidence>
<feature type="domain" description="4Fe-4S ferredoxin-type" evidence="8">
    <location>
        <begin position="88"/>
        <end position="117"/>
    </location>
</feature>
<keyword evidence="1" id="KW-0813">Transport</keyword>
<dbReference type="PROSITE" id="PS51379">
    <property type="entry name" value="4FE4S_FER_2"/>
    <property type="match status" value="2"/>
</dbReference>
<evidence type="ECO:0000313" key="10">
    <source>
        <dbReference type="EMBL" id="PIX34621.1"/>
    </source>
</evidence>
<reference evidence="13 14" key="3">
    <citation type="submission" date="2017-09" db="EMBL/GenBank/DDBJ databases">
        <title>Depth-based differentiation of microbial function through sediment-hosted aquifers and enrichment of novel symbionts in the deep terrestrial subsurface.</title>
        <authorList>
            <person name="Probst A.J."/>
            <person name="Ladd B."/>
            <person name="Jarett J.K."/>
            <person name="Geller-Mcgrath D.E."/>
            <person name="Sieber C.M."/>
            <person name="Emerson J.B."/>
            <person name="Anantharaman K."/>
            <person name="Thomas B.C."/>
            <person name="Malmstrom R."/>
            <person name="Stieglmeier M."/>
            <person name="Klingl A."/>
            <person name="Woyke T."/>
            <person name="Ryan C.M."/>
            <person name="Banfield J.F."/>
        </authorList>
    </citation>
    <scope>NUCLEOTIDE SEQUENCE [LARGE SCALE GENOMIC DNA]</scope>
    <source>
        <strain evidence="11">CG_4_10_14_3_um_filter_34_13</strain>
    </source>
</reference>
<dbReference type="GO" id="GO:0051539">
    <property type="term" value="F:4 iron, 4 sulfur cluster binding"/>
    <property type="evidence" value="ECO:0007669"/>
    <property type="project" value="UniProtKB-KW"/>
</dbReference>
<evidence type="ECO:0000256" key="6">
    <source>
        <dbReference type="ARBA" id="ARBA00023004"/>
    </source>
</evidence>
<dbReference type="EMBL" id="PFKO01000257">
    <property type="protein sequence ID" value="PIY32121.1"/>
    <property type="molecule type" value="Genomic_DNA"/>
</dbReference>
<accession>A0A1J5GE94</accession>
<keyword evidence="6" id="KW-0408">Iron</keyword>
<dbReference type="PANTHER" id="PTHR43687:SF6">
    <property type="entry name" value="L-ASPARTATE SEMIALDEHYDE SULFURTRANSFERASE IRON-SULFUR SUBUNIT"/>
    <property type="match status" value="1"/>
</dbReference>
<keyword evidence="7" id="KW-0411">Iron-sulfur</keyword>
<dbReference type="InterPro" id="IPR017896">
    <property type="entry name" value="4Fe4S_Fe-S-bd"/>
</dbReference>
<dbReference type="PANTHER" id="PTHR43687">
    <property type="entry name" value="ADENYLYLSULFATE REDUCTASE, BETA SUBUNIT"/>
    <property type="match status" value="1"/>
</dbReference>